<evidence type="ECO:0000259" key="3">
    <source>
        <dbReference type="PROSITE" id="PS51898"/>
    </source>
</evidence>
<accession>A0ABV8IYW5</accession>
<dbReference type="Proteomes" id="UP001595867">
    <property type="component" value="Unassembled WGS sequence"/>
</dbReference>
<dbReference type="SUPFAM" id="SSF56349">
    <property type="entry name" value="DNA breaking-rejoining enzymes"/>
    <property type="match status" value="1"/>
</dbReference>
<protein>
    <recommendedName>
        <fullName evidence="3">Tyr recombinase domain-containing protein</fullName>
    </recommendedName>
</protein>
<sequence>MALNDAVRRARLIPTNPALGIELEAGTRPKARVWTPKAIELWKTTGERPSPVMVWRPEQAGQFLDYAQRHDAVLYPMFELILHRGLRRGEAVGLRDHDVDLNEAYLSIVQQITTVGYEPVTRKVKSDAGDRIVPLGPTTVTGLTAYLDMRNRWQQVSGDTWPTDSPGTHKPSATASTTSSPEAASHPYAYTTSATAPPPTYATAVPT</sequence>
<keyword evidence="1" id="KW-0233">DNA recombination</keyword>
<reference evidence="5" key="1">
    <citation type="journal article" date="2019" name="Int. J. Syst. Evol. Microbiol.">
        <title>The Global Catalogue of Microorganisms (GCM) 10K type strain sequencing project: providing services to taxonomists for standard genome sequencing and annotation.</title>
        <authorList>
            <consortium name="The Broad Institute Genomics Platform"/>
            <consortium name="The Broad Institute Genome Sequencing Center for Infectious Disease"/>
            <person name="Wu L."/>
            <person name="Ma J."/>
        </authorList>
    </citation>
    <scope>NUCLEOTIDE SEQUENCE [LARGE SCALE GENOMIC DNA]</scope>
    <source>
        <strain evidence="5">TBRC 5832</strain>
    </source>
</reference>
<evidence type="ECO:0000313" key="4">
    <source>
        <dbReference type="EMBL" id="MFC4066915.1"/>
    </source>
</evidence>
<evidence type="ECO:0000256" key="1">
    <source>
        <dbReference type="ARBA" id="ARBA00023172"/>
    </source>
</evidence>
<dbReference type="InterPro" id="IPR011010">
    <property type="entry name" value="DNA_brk_join_enz"/>
</dbReference>
<feature type="domain" description="Tyr recombinase" evidence="3">
    <location>
        <begin position="50"/>
        <end position="207"/>
    </location>
</feature>
<evidence type="ECO:0000256" key="2">
    <source>
        <dbReference type="SAM" id="MobiDB-lite"/>
    </source>
</evidence>
<feature type="compositionally biased region" description="Low complexity" evidence="2">
    <location>
        <begin position="171"/>
        <end position="207"/>
    </location>
</feature>
<gene>
    <name evidence="4" type="ORF">ACFO0C_18420</name>
</gene>
<dbReference type="RefSeq" id="WP_378068531.1">
    <property type="nucleotide sequence ID" value="NZ_JBHSBL010000017.1"/>
</dbReference>
<dbReference type="InterPro" id="IPR002104">
    <property type="entry name" value="Integrase_catalytic"/>
</dbReference>
<keyword evidence="5" id="KW-1185">Reference proteome</keyword>
<dbReference type="EMBL" id="JBHSBL010000017">
    <property type="protein sequence ID" value="MFC4066915.1"/>
    <property type="molecule type" value="Genomic_DNA"/>
</dbReference>
<proteinExistence type="predicted"/>
<feature type="region of interest" description="Disordered" evidence="2">
    <location>
        <begin position="157"/>
        <end position="207"/>
    </location>
</feature>
<name>A0ABV8IYW5_9ACTN</name>
<dbReference type="PROSITE" id="PS51898">
    <property type="entry name" value="TYR_RECOMBINASE"/>
    <property type="match status" value="1"/>
</dbReference>
<organism evidence="4 5">
    <name type="scientific">Actinoplanes subglobosus</name>
    <dbReference type="NCBI Taxonomy" id="1547892"/>
    <lineage>
        <taxon>Bacteria</taxon>
        <taxon>Bacillati</taxon>
        <taxon>Actinomycetota</taxon>
        <taxon>Actinomycetes</taxon>
        <taxon>Micromonosporales</taxon>
        <taxon>Micromonosporaceae</taxon>
        <taxon>Actinoplanes</taxon>
    </lineage>
</organism>
<dbReference type="Gene3D" id="1.10.443.10">
    <property type="entry name" value="Intergrase catalytic core"/>
    <property type="match status" value="1"/>
</dbReference>
<evidence type="ECO:0000313" key="5">
    <source>
        <dbReference type="Proteomes" id="UP001595867"/>
    </source>
</evidence>
<comment type="caution">
    <text evidence="4">The sequence shown here is derived from an EMBL/GenBank/DDBJ whole genome shotgun (WGS) entry which is preliminary data.</text>
</comment>
<feature type="compositionally biased region" description="Polar residues" evidence="2">
    <location>
        <begin position="157"/>
        <end position="166"/>
    </location>
</feature>
<dbReference type="InterPro" id="IPR013762">
    <property type="entry name" value="Integrase-like_cat_sf"/>
</dbReference>